<evidence type="ECO:0000313" key="7">
    <source>
        <dbReference type="EMBL" id="KAL3854311.1"/>
    </source>
</evidence>
<dbReference type="EMBL" id="JBJQND010000014">
    <property type="protein sequence ID" value="KAL3854311.1"/>
    <property type="molecule type" value="Genomic_DNA"/>
</dbReference>
<dbReference type="InterPro" id="IPR036383">
    <property type="entry name" value="TSP1_rpt_sf"/>
</dbReference>
<name>A0ABD3UZY6_SINWO</name>
<evidence type="ECO:0000256" key="6">
    <source>
        <dbReference type="SAM" id="SignalP"/>
    </source>
</evidence>
<dbReference type="PANTHER" id="PTHR22906:SF43">
    <property type="entry name" value="PROPERDIN"/>
    <property type="match status" value="1"/>
</dbReference>
<feature type="chain" id="PRO_5044800505" evidence="6">
    <location>
        <begin position="21"/>
        <end position="313"/>
    </location>
</feature>
<dbReference type="InterPro" id="IPR052065">
    <property type="entry name" value="Compl_asym_regulator"/>
</dbReference>
<evidence type="ECO:0000256" key="4">
    <source>
        <dbReference type="ARBA" id="ARBA00022737"/>
    </source>
</evidence>
<keyword evidence="4" id="KW-0677">Repeat</keyword>
<evidence type="ECO:0000313" key="8">
    <source>
        <dbReference type="Proteomes" id="UP001634394"/>
    </source>
</evidence>
<evidence type="ECO:0000256" key="3">
    <source>
        <dbReference type="ARBA" id="ARBA00022729"/>
    </source>
</evidence>
<organism evidence="7 8">
    <name type="scientific">Sinanodonta woodiana</name>
    <name type="common">Chinese pond mussel</name>
    <name type="synonym">Anodonta woodiana</name>
    <dbReference type="NCBI Taxonomy" id="1069815"/>
    <lineage>
        <taxon>Eukaryota</taxon>
        <taxon>Metazoa</taxon>
        <taxon>Spiralia</taxon>
        <taxon>Lophotrochozoa</taxon>
        <taxon>Mollusca</taxon>
        <taxon>Bivalvia</taxon>
        <taxon>Autobranchia</taxon>
        <taxon>Heteroconchia</taxon>
        <taxon>Palaeoheterodonta</taxon>
        <taxon>Unionida</taxon>
        <taxon>Unionoidea</taxon>
        <taxon>Unionidae</taxon>
        <taxon>Unioninae</taxon>
        <taxon>Sinanodonta</taxon>
    </lineage>
</organism>
<dbReference type="InterPro" id="IPR000884">
    <property type="entry name" value="TSP1_rpt"/>
</dbReference>
<keyword evidence="5" id="KW-1015">Disulfide bond</keyword>
<dbReference type="Proteomes" id="UP001634394">
    <property type="component" value="Unassembled WGS sequence"/>
</dbReference>
<gene>
    <name evidence="7" type="ORF">ACJMK2_013585</name>
</gene>
<reference evidence="7 8" key="1">
    <citation type="submission" date="2024-11" db="EMBL/GenBank/DDBJ databases">
        <title>Chromosome-level genome assembly of the freshwater bivalve Anodonta woodiana.</title>
        <authorList>
            <person name="Chen X."/>
        </authorList>
    </citation>
    <scope>NUCLEOTIDE SEQUENCE [LARGE SCALE GENOMIC DNA]</scope>
    <source>
        <strain evidence="7">MN2024</strain>
        <tissue evidence="7">Gills</tissue>
    </source>
</reference>
<evidence type="ECO:0000256" key="2">
    <source>
        <dbReference type="ARBA" id="ARBA00022525"/>
    </source>
</evidence>
<proteinExistence type="predicted"/>
<keyword evidence="3 6" id="KW-0732">Signal</keyword>
<comment type="subcellular location">
    <subcellularLocation>
        <location evidence="1">Secreted</location>
    </subcellularLocation>
</comment>
<dbReference type="SUPFAM" id="SSF82895">
    <property type="entry name" value="TSP-1 type 1 repeat"/>
    <property type="match status" value="3"/>
</dbReference>
<accession>A0ABD3UZY6</accession>
<protein>
    <submittedName>
        <fullName evidence="7">Uncharacterized protein</fullName>
    </submittedName>
</protein>
<sequence length="313" mass="34429">MKGPIRALLLLTEFISIVLGEHTMSSWSRCSVTCGYGVQTRHRIELRSSEKEAYPENRQRKEEHTEHRQCVIACPVDGAWGPWHTSACSKTCGGGLQTLTRHCDHPAPLFGGHGCVGHTTESHPCNTLPCPIDGGWSDYHTVTDCSTTCGDGVQTLKRTCSNPAPSHNGKVCEGMDTMIQDCHRAECPFDIHLCDKVAMLVAVFSHSSVHHSEAHPCTDEVFVSSNAPLLKFCNAPGNTTWKSGHLVTVIRCEDRVMYTPISMSHAQTGQIEYGIYSGCHNGTIEVISQNCTSPLMVHHVHESDATGFRFLTW</sequence>
<evidence type="ECO:0000256" key="1">
    <source>
        <dbReference type="ARBA" id="ARBA00004613"/>
    </source>
</evidence>
<dbReference type="SMART" id="SM00209">
    <property type="entry name" value="TSP1"/>
    <property type="match status" value="3"/>
</dbReference>
<feature type="signal peptide" evidence="6">
    <location>
        <begin position="1"/>
        <end position="20"/>
    </location>
</feature>
<dbReference type="Pfam" id="PF00090">
    <property type="entry name" value="TSP_1"/>
    <property type="match status" value="3"/>
</dbReference>
<evidence type="ECO:0000256" key="5">
    <source>
        <dbReference type="ARBA" id="ARBA00023157"/>
    </source>
</evidence>
<keyword evidence="8" id="KW-1185">Reference proteome</keyword>
<comment type="caution">
    <text evidence="7">The sequence shown here is derived from an EMBL/GenBank/DDBJ whole genome shotgun (WGS) entry which is preliminary data.</text>
</comment>
<dbReference type="Gene3D" id="2.20.100.10">
    <property type="entry name" value="Thrombospondin type-1 (TSP1) repeat"/>
    <property type="match status" value="3"/>
</dbReference>
<dbReference type="AlphaFoldDB" id="A0ABD3UZY6"/>
<keyword evidence="2" id="KW-0964">Secreted</keyword>
<dbReference type="PROSITE" id="PS50092">
    <property type="entry name" value="TSP1"/>
    <property type="match status" value="3"/>
</dbReference>
<dbReference type="FunFam" id="2.20.100.10:FF:000001">
    <property type="entry name" value="semaphorin-5A isoform X1"/>
    <property type="match status" value="2"/>
</dbReference>
<dbReference type="PANTHER" id="PTHR22906">
    <property type="entry name" value="PROPERDIN"/>
    <property type="match status" value="1"/>
</dbReference>